<name>A0A2P9AC16_9HYPH</name>
<organism evidence="1 2">
    <name type="scientific">Mesorhizobium delmotii</name>
    <dbReference type="NCBI Taxonomy" id="1631247"/>
    <lineage>
        <taxon>Bacteria</taxon>
        <taxon>Pseudomonadati</taxon>
        <taxon>Pseudomonadota</taxon>
        <taxon>Alphaproteobacteria</taxon>
        <taxon>Hyphomicrobiales</taxon>
        <taxon>Phyllobacteriaceae</taxon>
        <taxon>Mesorhizobium</taxon>
    </lineage>
</organism>
<gene>
    <name evidence="1" type="ORF">BQ8482_110584</name>
</gene>
<dbReference type="Proteomes" id="UP000245698">
    <property type="component" value="Unassembled WGS sequence"/>
</dbReference>
<dbReference type="AlphaFoldDB" id="A0A2P9AC16"/>
<evidence type="ECO:0000313" key="2">
    <source>
        <dbReference type="Proteomes" id="UP000245698"/>
    </source>
</evidence>
<dbReference type="EMBL" id="FUIG01000013">
    <property type="protein sequence ID" value="SJM28654.1"/>
    <property type="molecule type" value="Genomic_DNA"/>
</dbReference>
<accession>A0A2P9AC16</accession>
<sequence>MDATNASCYFRSGAERTAKTVPRGGDAEPLINAAAMVFDGADSDAQPCAGMLGFLPHGLSWPFTAVPGRLMAVFASFG</sequence>
<proteinExistence type="predicted"/>
<reference evidence="2" key="1">
    <citation type="submission" date="2016-12" db="EMBL/GenBank/DDBJ databases">
        <authorList>
            <person name="Brunel B."/>
        </authorList>
    </citation>
    <scope>NUCLEOTIDE SEQUENCE [LARGE SCALE GENOMIC DNA]</scope>
</reference>
<evidence type="ECO:0000313" key="1">
    <source>
        <dbReference type="EMBL" id="SJM28654.1"/>
    </source>
</evidence>
<keyword evidence="2" id="KW-1185">Reference proteome</keyword>
<protein>
    <submittedName>
        <fullName evidence="1">Uncharacterized protein</fullName>
    </submittedName>
</protein>